<dbReference type="InterPro" id="IPR007479">
    <property type="entry name" value="ISC_FeS_clus_asmbl_IscsX"/>
</dbReference>
<dbReference type="AlphaFoldDB" id="A0AAJ1ETE3"/>
<name>A0AAJ1ETE3_9BACT</name>
<reference evidence="1 2" key="1">
    <citation type="journal article" date="2021" name="bioRxiv">
        <title>Unraveling nitrogen, sulfur and carbon metabolic pathways and microbial community transcriptional responses to substrate deprivation and toxicity stresses in a bioreactor mimicking anoxic brackish coastal sediment conditions.</title>
        <authorList>
            <person name="Martins P.D."/>
            <person name="Echeveste M.J."/>
            <person name="Arshad A."/>
            <person name="Kurth J."/>
            <person name="Ouboter H."/>
            <person name="Jetten M.S.M."/>
            <person name="Welte C.U."/>
        </authorList>
    </citation>
    <scope>NUCLEOTIDE SEQUENCE [LARGE SCALE GENOMIC DNA]</scope>
    <source>
        <strain evidence="1">MAG_38</strain>
    </source>
</reference>
<evidence type="ECO:0000313" key="1">
    <source>
        <dbReference type="EMBL" id="MBZ0160124.1"/>
    </source>
</evidence>
<evidence type="ECO:0000313" key="2">
    <source>
        <dbReference type="Proteomes" id="UP001197609"/>
    </source>
</evidence>
<protein>
    <submittedName>
        <fullName evidence="1">Fe-S cluster assembly protein IscX</fullName>
    </submittedName>
</protein>
<dbReference type="EMBL" id="JAIOIU010000102">
    <property type="protein sequence ID" value="MBZ0160124.1"/>
    <property type="molecule type" value="Genomic_DNA"/>
</dbReference>
<dbReference type="GO" id="GO:0005829">
    <property type="term" value="C:cytosol"/>
    <property type="evidence" value="ECO:0007669"/>
    <property type="project" value="TreeGrafter"/>
</dbReference>
<dbReference type="PIRSF" id="PIRSF039003">
    <property type="entry name" value="IscX"/>
    <property type="match status" value="1"/>
</dbReference>
<dbReference type="Pfam" id="PF04384">
    <property type="entry name" value="Fe-S_assembly"/>
    <property type="match status" value="1"/>
</dbReference>
<sequence length="67" mass="7702">MSLFWDDTYEIAAALIQSHPEQDPLEVPFTTLHKWITELPDFDDDPNGFSEAKLEAVQMAWYEEATG</sequence>
<comment type="caution">
    <text evidence="1">The sequence shown here is derived from an EMBL/GenBank/DDBJ whole genome shotgun (WGS) entry which is preliminary data.</text>
</comment>
<dbReference type="InterPro" id="IPR036762">
    <property type="entry name" value="IscX-like_sf"/>
</dbReference>
<dbReference type="PANTHER" id="PTHR37532">
    <property type="entry name" value="PROTEIN ISCX"/>
    <property type="match status" value="1"/>
</dbReference>
<dbReference type="NCBIfam" id="TIGR03412">
    <property type="entry name" value="iscX_yfhJ"/>
    <property type="match status" value="1"/>
</dbReference>
<organism evidence="1 2">
    <name type="scientific">Candidatus Methylomirabilis tolerans</name>
    <dbReference type="NCBI Taxonomy" id="3123416"/>
    <lineage>
        <taxon>Bacteria</taxon>
        <taxon>Candidatus Methylomirabilota</taxon>
        <taxon>Candidatus Methylomirabilia</taxon>
        <taxon>Candidatus Methylomirabilales</taxon>
        <taxon>Candidatus Methylomirabilaceae</taxon>
        <taxon>Candidatus Methylomirabilis</taxon>
    </lineage>
</organism>
<dbReference type="Gene3D" id="1.10.10.600">
    <property type="entry name" value="IscX-like"/>
    <property type="match status" value="1"/>
</dbReference>
<proteinExistence type="predicted"/>
<dbReference type="GO" id="GO:0016226">
    <property type="term" value="P:iron-sulfur cluster assembly"/>
    <property type="evidence" value="ECO:0007669"/>
    <property type="project" value="InterPro"/>
</dbReference>
<dbReference type="GO" id="GO:0008198">
    <property type="term" value="F:ferrous iron binding"/>
    <property type="evidence" value="ECO:0007669"/>
    <property type="project" value="TreeGrafter"/>
</dbReference>
<dbReference type="Proteomes" id="UP001197609">
    <property type="component" value="Unassembled WGS sequence"/>
</dbReference>
<gene>
    <name evidence="1" type="primary">iscX</name>
    <name evidence="1" type="ORF">K8G79_08325</name>
</gene>
<dbReference type="SUPFAM" id="SSF140319">
    <property type="entry name" value="IscX-like"/>
    <property type="match status" value="1"/>
</dbReference>
<dbReference type="PANTHER" id="PTHR37532:SF1">
    <property type="entry name" value="PROTEIN ISCX"/>
    <property type="match status" value="1"/>
</dbReference>
<accession>A0AAJ1ETE3</accession>